<keyword evidence="1" id="KW-1133">Transmembrane helix</keyword>
<sequence length="460" mass="51246">MPCEFSLEYASSFEPSSMFDRSSENAFGGKCQFSIFDESDLVAFNGKKFCPFHLPLGDDKGNQTLKSKWGFGAQARFSGLLAQYIEERSNQNKPIDLCGLVHWDRLTFAMRYSSDGMGGLAIPYENLPAIALDGAEFPRGVDFNQLHFAKRVYARNVTFGGPADFNMTRFSDEVDFSAAVFSDDANFFGAKFESKTLFGGARFRNKLVFASAEFSNVVDFSLRHFFGNVVPDHASDESIRVAQFHNAKFLGQAKFNDRQFLSGPNFREAQFSIAPEFHNSGFHQSATFDGAQFLDTSSATADHAYRTLKLAMERLGARDEQAEFFALEQQARAKKPSTPCSVKLFSYLYWLASDYGRSFVRPLLWLLAVTVLFVGAHALAIACTANGQTPILAFATDFTLEQLMRPFAIWSPGALTRWGFEVTTPAAELPIKLISTIYTLTALGLVALALLALRRRFKLD</sequence>
<dbReference type="RefSeq" id="WP_169535919.1">
    <property type="nucleotide sequence ID" value="NZ_JABBZE010000019.1"/>
</dbReference>
<keyword evidence="1" id="KW-0472">Membrane</keyword>
<organism evidence="2 3">
    <name type="scientific">Achromobacter ruhlandii</name>
    <dbReference type="NCBI Taxonomy" id="72557"/>
    <lineage>
        <taxon>Bacteria</taxon>
        <taxon>Pseudomonadati</taxon>
        <taxon>Pseudomonadota</taxon>
        <taxon>Betaproteobacteria</taxon>
        <taxon>Burkholderiales</taxon>
        <taxon>Alcaligenaceae</taxon>
        <taxon>Achromobacter</taxon>
    </lineage>
</organism>
<proteinExistence type="predicted"/>
<dbReference type="AlphaFoldDB" id="A0A848NEF7"/>
<name>A0A848NEF7_9BURK</name>
<dbReference type="EMBL" id="JABBZE010000019">
    <property type="protein sequence ID" value="NMU89062.1"/>
    <property type="molecule type" value="Genomic_DNA"/>
</dbReference>
<evidence type="ECO:0008006" key="4">
    <source>
        <dbReference type="Google" id="ProtNLM"/>
    </source>
</evidence>
<feature type="transmembrane region" description="Helical" evidence="1">
    <location>
        <begin position="363"/>
        <end position="382"/>
    </location>
</feature>
<protein>
    <recommendedName>
        <fullName evidence="4">Pentapeptide repeat-containing protein</fullName>
    </recommendedName>
</protein>
<keyword evidence="1" id="KW-0812">Transmembrane</keyword>
<evidence type="ECO:0000313" key="2">
    <source>
        <dbReference type="EMBL" id="NMU89062.1"/>
    </source>
</evidence>
<gene>
    <name evidence="2" type="ORF">HGQ98_04095</name>
</gene>
<reference evidence="2 3" key="1">
    <citation type="submission" date="2020-04" db="EMBL/GenBank/DDBJ databases">
        <title>Achromobacter ruhlandii genome sequencing and assembly.</title>
        <authorList>
            <person name="Martins R.C.R."/>
            <person name="Perdigao-Neto L.V."/>
            <person name="Levin A.S.S."/>
            <person name="Costa S.F."/>
        </authorList>
    </citation>
    <scope>NUCLEOTIDE SEQUENCE [LARGE SCALE GENOMIC DNA]</scope>
    <source>
        <strain evidence="2 3">9035ralo</strain>
    </source>
</reference>
<accession>A0A848NEF7</accession>
<feature type="transmembrane region" description="Helical" evidence="1">
    <location>
        <begin position="433"/>
        <end position="453"/>
    </location>
</feature>
<dbReference type="Proteomes" id="UP000542405">
    <property type="component" value="Unassembled WGS sequence"/>
</dbReference>
<evidence type="ECO:0000313" key="3">
    <source>
        <dbReference type="Proteomes" id="UP000542405"/>
    </source>
</evidence>
<evidence type="ECO:0000256" key="1">
    <source>
        <dbReference type="SAM" id="Phobius"/>
    </source>
</evidence>
<comment type="caution">
    <text evidence="2">The sequence shown here is derived from an EMBL/GenBank/DDBJ whole genome shotgun (WGS) entry which is preliminary data.</text>
</comment>